<dbReference type="PROSITE" id="PS50011">
    <property type="entry name" value="PROTEIN_KINASE_DOM"/>
    <property type="match status" value="1"/>
</dbReference>
<feature type="domain" description="UEV" evidence="2">
    <location>
        <begin position="17"/>
        <end position="185"/>
    </location>
</feature>
<dbReference type="GO" id="GO:0015031">
    <property type="term" value="P:protein transport"/>
    <property type="evidence" value="ECO:0007669"/>
    <property type="project" value="InterPro"/>
</dbReference>
<dbReference type="InterPro" id="IPR016135">
    <property type="entry name" value="UBQ-conjugating_enzyme/RWD"/>
</dbReference>
<dbReference type="Gene3D" id="1.10.510.10">
    <property type="entry name" value="Transferase(Phosphotransferase) domain 1"/>
    <property type="match status" value="1"/>
</dbReference>
<evidence type="ECO:0000313" key="3">
    <source>
        <dbReference type="EMBL" id="KAK2140561.1"/>
    </source>
</evidence>
<dbReference type="PANTHER" id="PTHR24416:SF617">
    <property type="entry name" value="RET ONCOGENE, ISOFORM A"/>
    <property type="match status" value="1"/>
</dbReference>
<dbReference type="SUPFAM" id="SSF56112">
    <property type="entry name" value="Protein kinase-like (PK-like)"/>
    <property type="match status" value="1"/>
</dbReference>
<dbReference type="CDD" id="cd11685">
    <property type="entry name" value="UEV_TSG101-like"/>
    <property type="match status" value="1"/>
</dbReference>
<dbReference type="AlphaFoldDB" id="A0AAD9MQZ4"/>
<proteinExistence type="predicted"/>
<reference evidence="3" key="1">
    <citation type="journal article" date="2023" name="Mol. Biol. Evol.">
        <title>Third-Generation Sequencing Reveals the Adaptive Role of the Epigenome in Three Deep-Sea Polychaetes.</title>
        <authorList>
            <person name="Perez M."/>
            <person name="Aroh O."/>
            <person name="Sun Y."/>
            <person name="Lan Y."/>
            <person name="Juniper S.K."/>
            <person name="Young C.R."/>
            <person name="Angers B."/>
            <person name="Qian P.Y."/>
        </authorList>
    </citation>
    <scope>NUCLEOTIDE SEQUENCE</scope>
    <source>
        <strain evidence="3">P08H-3</strain>
    </source>
</reference>
<organism evidence="3 4">
    <name type="scientific">Paralvinella palmiformis</name>
    <dbReference type="NCBI Taxonomy" id="53620"/>
    <lineage>
        <taxon>Eukaryota</taxon>
        <taxon>Metazoa</taxon>
        <taxon>Spiralia</taxon>
        <taxon>Lophotrochozoa</taxon>
        <taxon>Annelida</taxon>
        <taxon>Polychaeta</taxon>
        <taxon>Sedentaria</taxon>
        <taxon>Canalipalpata</taxon>
        <taxon>Terebellida</taxon>
        <taxon>Terebelliformia</taxon>
        <taxon>Alvinellidae</taxon>
        <taxon>Paralvinella</taxon>
    </lineage>
</organism>
<gene>
    <name evidence="3" type="ORF">LSH36_1313g00018</name>
</gene>
<dbReference type="Gene3D" id="3.10.110.10">
    <property type="entry name" value="Ubiquitin Conjugating Enzyme"/>
    <property type="match status" value="1"/>
</dbReference>
<feature type="domain" description="Protein kinase" evidence="1">
    <location>
        <begin position="1"/>
        <end position="359"/>
    </location>
</feature>
<name>A0AAD9MQZ4_9ANNE</name>
<dbReference type="GO" id="GO:0004714">
    <property type="term" value="F:transmembrane receptor protein tyrosine kinase activity"/>
    <property type="evidence" value="ECO:0007669"/>
    <property type="project" value="TreeGrafter"/>
</dbReference>
<dbReference type="Proteomes" id="UP001208570">
    <property type="component" value="Unassembled WGS sequence"/>
</dbReference>
<evidence type="ECO:0000259" key="1">
    <source>
        <dbReference type="PROSITE" id="PS50011"/>
    </source>
</evidence>
<accession>A0AAD9MQZ4</accession>
<dbReference type="GO" id="GO:0005886">
    <property type="term" value="C:plasma membrane"/>
    <property type="evidence" value="ECO:0007669"/>
    <property type="project" value="TreeGrafter"/>
</dbReference>
<evidence type="ECO:0000313" key="4">
    <source>
        <dbReference type="Proteomes" id="UP001208570"/>
    </source>
</evidence>
<dbReference type="InterPro" id="IPR000719">
    <property type="entry name" value="Prot_kinase_dom"/>
</dbReference>
<dbReference type="InterPro" id="IPR011009">
    <property type="entry name" value="Kinase-like_dom_sf"/>
</dbReference>
<dbReference type="Pfam" id="PF07714">
    <property type="entry name" value="PK_Tyr_Ser-Thr"/>
    <property type="match status" value="1"/>
</dbReference>
<sequence length="381" mass="44235">MFYFWRTKAQIAESSLSMDNIQERALSLHYRRPYDVSRIIQEVNEYFTVFTSEELTYDYENERTENMLTIKGNLPIPSLGRTVPLRIWLPLEFPLEQPIAEIIETESMLRNPAGNLVENNKIQHKYLEEWNGPAPRRRSPVNLEINDFIRRENLSKATEVQLIKNGFKTLNAILCLREADLEMLELQLADLCLLRESLTRLRDDSGLAVIDEMPYLVLPFMTNGDLLGYVKVDGDSNAKISDFGMARQLHQSDYMKIFRPKVATRWMAPEIFTENKFTLQSDVWSYGILFWEVLTRGKRPYENIPYNKYVATYIIKGNSMSLPDYVPEKVRQMVSKCWEMTAKSRPSFSDVVCCLNEALSYERCCSSTGPGMTTHLKRPGK</sequence>
<keyword evidence="4" id="KW-1185">Reference proteome</keyword>
<dbReference type="InterPro" id="IPR050122">
    <property type="entry name" value="RTK"/>
</dbReference>
<evidence type="ECO:0008006" key="5">
    <source>
        <dbReference type="Google" id="ProtNLM"/>
    </source>
</evidence>
<dbReference type="GO" id="GO:0043235">
    <property type="term" value="C:receptor complex"/>
    <property type="evidence" value="ECO:0007669"/>
    <property type="project" value="TreeGrafter"/>
</dbReference>
<dbReference type="GO" id="GO:0005524">
    <property type="term" value="F:ATP binding"/>
    <property type="evidence" value="ECO:0007669"/>
    <property type="project" value="InterPro"/>
</dbReference>
<dbReference type="PANTHER" id="PTHR24416">
    <property type="entry name" value="TYROSINE-PROTEIN KINASE RECEPTOR"/>
    <property type="match status" value="1"/>
</dbReference>
<dbReference type="InterPro" id="IPR008883">
    <property type="entry name" value="UEV_N"/>
</dbReference>
<dbReference type="EMBL" id="JAODUP010001314">
    <property type="protein sequence ID" value="KAK2140561.1"/>
    <property type="molecule type" value="Genomic_DNA"/>
</dbReference>
<dbReference type="SUPFAM" id="SSF54495">
    <property type="entry name" value="UBC-like"/>
    <property type="match status" value="1"/>
</dbReference>
<dbReference type="InterPro" id="IPR001245">
    <property type="entry name" value="Ser-Thr/Tyr_kinase_cat_dom"/>
</dbReference>
<dbReference type="PROSITE" id="PS51322">
    <property type="entry name" value="UEV"/>
    <property type="match status" value="1"/>
</dbReference>
<dbReference type="Pfam" id="PF05743">
    <property type="entry name" value="UEV"/>
    <property type="match status" value="1"/>
</dbReference>
<evidence type="ECO:0000259" key="2">
    <source>
        <dbReference type="PROSITE" id="PS51322"/>
    </source>
</evidence>
<dbReference type="GO" id="GO:0007169">
    <property type="term" value="P:cell surface receptor protein tyrosine kinase signaling pathway"/>
    <property type="evidence" value="ECO:0007669"/>
    <property type="project" value="TreeGrafter"/>
</dbReference>
<comment type="caution">
    <text evidence="3">The sequence shown here is derived from an EMBL/GenBank/DDBJ whole genome shotgun (WGS) entry which is preliminary data.</text>
</comment>
<protein>
    <recommendedName>
        <fullName evidence="5">Protein kinase domain-containing protein</fullName>
    </recommendedName>
</protein>